<protein>
    <submittedName>
        <fullName evidence="2">Uncharacterized protein</fullName>
    </submittedName>
</protein>
<evidence type="ECO:0000313" key="2">
    <source>
        <dbReference type="EMBL" id="PVD19754.1"/>
    </source>
</evidence>
<evidence type="ECO:0000313" key="3">
    <source>
        <dbReference type="Proteomes" id="UP000245119"/>
    </source>
</evidence>
<evidence type="ECO:0000256" key="1">
    <source>
        <dbReference type="SAM" id="Phobius"/>
    </source>
</evidence>
<name>A0A2T7NF08_POMCA</name>
<gene>
    <name evidence="2" type="ORF">C0Q70_20245</name>
</gene>
<keyword evidence="1" id="KW-1133">Transmembrane helix</keyword>
<comment type="caution">
    <text evidence="2">The sequence shown here is derived from an EMBL/GenBank/DDBJ whole genome shotgun (WGS) entry which is preliminary data.</text>
</comment>
<feature type="transmembrane region" description="Helical" evidence="1">
    <location>
        <begin position="208"/>
        <end position="232"/>
    </location>
</feature>
<keyword evidence="1" id="KW-0472">Membrane</keyword>
<dbReference type="EMBL" id="PZQS01000013">
    <property type="protein sequence ID" value="PVD19754.1"/>
    <property type="molecule type" value="Genomic_DNA"/>
</dbReference>
<reference evidence="2 3" key="1">
    <citation type="submission" date="2018-04" db="EMBL/GenBank/DDBJ databases">
        <title>The genome of golden apple snail Pomacea canaliculata provides insight into stress tolerance and invasive adaptation.</title>
        <authorList>
            <person name="Liu C."/>
            <person name="Liu B."/>
            <person name="Ren Y."/>
            <person name="Zhang Y."/>
            <person name="Wang H."/>
            <person name="Li S."/>
            <person name="Jiang F."/>
            <person name="Yin L."/>
            <person name="Zhang G."/>
            <person name="Qian W."/>
            <person name="Fan W."/>
        </authorList>
    </citation>
    <scope>NUCLEOTIDE SEQUENCE [LARGE SCALE GENOMIC DNA]</scope>
    <source>
        <strain evidence="2">SZHN2017</strain>
        <tissue evidence="2">Muscle</tissue>
    </source>
</reference>
<accession>A0A2T7NF08</accession>
<keyword evidence="3" id="KW-1185">Reference proteome</keyword>
<proteinExistence type="predicted"/>
<dbReference type="Proteomes" id="UP000245119">
    <property type="component" value="Linkage Group LG13"/>
</dbReference>
<organism evidence="2 3">
    <name type="scientific">Pomacea canaliculata</name>
    <name type="common">Golden apple snail</name>
    <dbReference type="NCBI Taxonomy" id="400727"/>
    <lineage>
        <taxon>Eukaryota</taxon>
        <taxon>Metazoa</taxon>
        <taxon>Spiralia</taxon>
        <taxon>Lophotrochozoa</taxon>
        <taxon>Mollusca</taxon>
        <taxon>Gastropoda</taxon>
        <taxon>Caenogastropoda</taxon>
        <taxon>Architaenioglossa</taxon>
        <taxon>Ampullarioidea</taxon>
        <taxon>Ampullariidae</taxon>
        <taxon>Pomacea</taxon>
    </lineage>
</organism>
<dbReference type="AlphaFoldDB" id="A0A2T7NF08"/>
<sequence length="253" mass="27106">MSSGDVQSQAPSGTTALYAWSDAATRQVACTPQTQSTVVTMAPDVLTSFLTLPSVVWTNGILGTVTVMPNLTVTMTMTYPTVLVTCLPFVPQVSVVANGLSCPIAPNVSSFNDLSGILNLLSARNIHSVLPLSGLNQTVQDMAVLLNALLNNIVNEQLGGAVNDLVNGTIHNLGLMNVKDLAVNHTTVSRARRKKESAPDQRPSAQSLGISAICLLFCIMLCIIFFDLPVLYRGLCPRRPDERAALRRQTQVM</sequence>
<keyword evidence="1" id="KW-0812">Transmembrane</keyword>